<dbReference type="PANTHER" id="PTHR30006:SF3">
    <property type="entry name" value="THIAMINE-BINDING PERIPLASMIC PROTEIN"/>
    <property type="match status" value="1"/>
</dbReference>
<proteinExistence type="predicted"/>
<evidence type="ECO:0000313" key="6">
    <source>
        <dbReference type="Proteomes" id="UP000590647"/>
    </source>
</evidence>
<evidence type="ECO:0000256" key="4">
    <source>
        <dbReference type="ARBA" id="ARBA00022764"/>
    </source>
</evidence>
<organism evidence="5 6">
    <name type="scientific">Streptomyces caelestis</name>
    <dbReference type="NCBI Taxonomy" id="36816"/>
    <lineage>
        <taxon>Bacteria</taxon>
        <taxon>Bacillati</taxon>
        <taxon>Actinomycetota</taxon>
        <taxon>Actinomycetes</taxon>
        <taxon>Kitasatosporales</taxon>
        <taxon>Streptomycetaceae</taxon>
        <taxon>Streptomyces</taxon>
    </lineage>
</organism>
<comment type="subcellular location">
    <subcellularLocation>
        <location evidence="1">Periplasm</location>
    </subcellularLocation>
</comment>
<evidence type="ECO:0000256" key="2">
    <source>
        <dbReference type="ARBA" id="ARBA00022448"/>
    </source>
</evidence>
<dbReference type="Gene3D" id="3.40.190.10">
    <property type="entry name" value="Periplasmic binding protein-like II"/>
    <property type="match status" value="2"/>
</dbReference>
<keyword evidence="6" id="KW-1185">Reference proteome</keyword>
<name>A0A7W9HCL5_9ACTN</name>
<protein>
    <submittedName>
        <fullName evidence="5">Putative spermidine/putrescine transport system substrate-binding protein</fullName>
    </submittedName>
</protein>
<keyword evidence="2" id="KW-0813">Transport</keyword>
<dbReference type="InterPro" id="IPR006059">
    <property type="entry name" value="SBP"/>
</dbReference>
<dbReference type="Pfam" id="PF13416">
    <property type="entry name" value="SBP_bac_8"/>
    <property type="match status" value="1"/>
</dbReference>
<dbReference type="AlphaFoldDB" id="A0A7W9HCL5"/>
<dbReference type="GO" id="GO:0030975">
    <property type="term" value="F:thiamine binding"/>
    <property type="evidence" value="ECO:0007669"/>
    <property type="project" value="TreeGrafter"/>
</dbReference>
<sequence length="371" mass="41011">MRELETDRRAFLRGAAAAGVAATSLACRPRSGQGTTRTEHSRPLVVRDIGGSYGAANRKAVYDPFTRETGIRIKVVNILHEQMIAQIKEGRPRFDVMDINMTHLALFKREGISQELDYDRLKNARNAGIAKSLLTSHGVGKNYWASVLAYRTDAFGGKRPESWADFWSIGRFPGRRALQGSVDWPELEFALLADGVPLDKLYPLDVDRAFAALDGIKGSVPTFWESGAVPGELLGRKEVVASSVWNGRVQRLIQDGSPLAYAWNGARRQSNGYGIPKGAANPEAAYRLIDFALRPDVQAHFAQIHPEGPVVPAAYAYLSRTAAADLASTPGHLRSGFDLDVEWWVENGDAVTRRWQAWARSPDRGTRSRER</sequence>
<gene>
    <name evidence="5" type="ORF">HDA41_007756</name>
</gene>
<dbReference type="EMBL" id="JACHNE010000001">
    <property type="protein sequence ID" value="MBB5799792.1"/>
    <property type="molecule type" value="Genomic_DNA"/>
</dbReference>
<dbReference type="RefSeq" id="WP_184992361.1">
    <property type="nucleotide sequence ID" value="NZ_JACHNE010000001.1"/>
</dbReference>
<dbReference type="GO" id="GO:0015888">
    <property type="term" value="P:thiamine transport"/>
    <property type="evidence" value="ECO:0007669"/>
    <property type="project" value="TreeGrafter"/>
</dbReference>
<reference evidence="5 6" key="1">
    <citation type="submission" date="2020-08" db="EMBL/GenBank/DDBJ databases">
        <title>Sequencing the genomes of 1000 actinobacteria strains.</title>
        <authorList>
            <person name="Klenk H.-P."/>
        </authorList>
    </citation>
    <scope>NUCLEOTIDE SEQUENCE [LARGE SCALE GENOMIC DNA]</scope>
    <source>
        <strain evidence="5 6">DSM 40084</strain>
    </source>
</reference>
<dbReference type="PROSITE" id="PS51257">
    <property type="entry name" value="PROKAR_LIPOPROTEIN"/>
    <property type="match status" value="1"/>
</dbReference>
<dbReference type="GO" id="GO:0030976">
    <property type="term" value="F:thiamine pyrophosphate binding"/>
    <property type="evidence" value="ECO:0007669"/>
    <property type="project" value="TreeGrafter"/>
</dbReference>
<keyword evidence="4" id="KW-0574">Periplasm</keyword>
<evidence type="ECO:0000313" key="5">
    <source>
        <dbReference type="EMBL" id="MBB5799792.1"/>
    </source>
</evidence>
<dbReference type="Proteomes" id="UP000590647">
    <property type="component" value="Unassembled WGS sequence"/>
</dbReference>
<comment type="caution">
    <text evidence="5">The sequence shown here is derived from an EMBL/GenBank/DDBJ whole genome shotgun (WGS) entry which is preliminary data.</text>
</comment>
<dbReference type="PANTHER" id="PTHR30006">
    <property type="entry name" value="THIAMINE-BINDING PERIPLASMIC PROTEIN-RELATED"/>
    <property type="match status" value="1"/>
</dbReference>
<accession>A0A7W9HCL5</accession>
<dbReference type="CDD" id="cd13589">
    <property type="entry name" value="PBP2_polyamine_RpCGA009"/>
    <property type="match status" value="1"/>
</dbReference>
<keyword evidence="3" id="KW-0732">Signal</keyword>
<dbReference type="SUPFAM" id="SSF53850">
    <property type="entry name" value="Periplasmic binding protein-like II"/>
    <property type="match status" value="1"/>
</dbReference>
<dbReference type="GO" id="GO:0030288">
    <property type="term" value="C:outer membrane-bounded periplasmic space"/>
    <property type="evidence" value="ECO:0007669"/>
    <property type="project" value="TreeGrafter"/>
</dbReference>
<evidence type="ECO:0000256" key="3">
    <source>
        <dbReference type="ARBA" id="ARBA00022729"/>
    </source>
</evidence>
<dbReference type="InterPro" id="IPR006311">
    <property type="entry name" value="TAT_signal"/>
</dbReference>
<evidence type="ECO:0000256" key="1">
    <source>
        <dbReference type="ARBA" id="ARBA00004418"/>
    </source>
</evidence>
<dbReference type="PROSITE" id="PS51318">
    <property type="entry name" value="TAT"/>
    <property type="match status" value="1"/>
</dbReference>